<evidence type="ECO:0000313" key="2">
    <source>
        <dbReference type="EMBL" id="MFC5906554.1"/>
    </source>
</evidence>
<keyword evidence="3" id="KW-1185">Reference proteome</keyword>
<organism evidence="2 3">
    <name type="scientific">Streptacidiphilus monticola</name>
    <dbReference type="NCBI Taxonomy" id="2161674"/>
    <lineage>
        <taxon>Bacteria</taxon>
        <taxon>Bacillati</taxon>
        <taxon>Actinomycetota</taxon>
        <taxon>Actinomycetes</taxon>
        <taxon>Kitasatosporales</taxon>
        <taxon>Streptomycetaceae</taxon>
        <taxon>Streptacidiphilus</taxon>
    </lineage>
</organism>
<proteinExistence type="predicted"/>
<dbReference type="InterPro" id="IPR012312">
    <property type="entry name" value="Hemerythrin-like"/>
</dbReference>
<accession>A0ABW1FVM6</accession>
<sequence>MGMLGKGATAATIATRLSPVRVAVWTGTRVVRTATATPRGTWTFWRLVRPEDAVDVLTRQHREIRRGFVRAALPGPARRRQFDRLMRLLAVHEAAEEAHVHPLARRVLRSGPQLTALRRQEEKQAKRLLLELRRTGPDAPGYLRRLNRVRTAVARHAAREEREEFTALREAVTGTRLRLLGAEVKLAQWYAPTRPHRWADNEVTNKIAAPLLGPVDLVRDAVRRAARA</sequence>
<dbReference type="Pfam" id="PF01814">
    <property type="entry name" value="Hemerythrin"/>
    <property type="match status" value="1"/>
</dbReference>
<dbReference type="RefSeq" id="WP_380580076.1">
    <property type="nucleotide sequence ID" value="NZ_JBHSQJ010000013.1"/>
</dbReference>
<dbReference type="CDD" id="cd12108">
    <property type="entry name" value="Hr-like"/>
    <property type="match status" value="1"/>
</dbReference>
<evidence type="ECO:0000313" key="3">
    <source>
        <dbReference type="Proteomes" id="UP001596174"/>
    </source>
</evidence>
<name>A0ABW1FVM6_9ACTN</name>
<dbReference type="PANTHER" id="PTHR35585:SF1">
    <property type="entry name" value="HHE DOMAIN PROTEIN (AFU_ORTHOLOGUE AFUA_4G00730)"/>
    <property type="match status" value="1"/>
</dbReference>
<gene>
    <name evidence="2" type="ORF">ACFP3V_04875</name>
</gene>
<dbReference type="EMBL" id="JBHSQJ010000013">
    <property type="protein sequence ID" value="MFC5906554.1"/>
    <property type="molecule type" value="Genomic_DNA"/>
</dbReference>
<reference evidence="3" key="1">
    <citation type="journal article" date="2019" name="Int. J. Syst. Evol. Microbiol.">
        <title>The Global Catalogue of Microorganisms (GCM) 10K type strain sequencing project: providing services to taxonomists for standard genome sequencing and annotation.</title>
        <authorList>
            <consortium name="The Broad Institute Genomics Platform"/>
            <consortium name="The Broad Institute Genome Sequencing Center for Infectious Disease"/>
            <person name="Wu L."/>
            <person name="Ma J."/>
        </authorList>
    </citation>
    <scope>NUCLEOTIDE SEQUENCE [LARGE SCALE GENOMIC DNA]</scope>
    <source>
        <strain evidence="3">JCM 4816</strain>
    </source>
</reference>
<feature type="domain" description="Hemerythrin-like" evidence="1">
    <location>
        <begin position="53"/>
        <end position="167"/>
    </location>
</feature>
<evidence type="ECO:0000259" key="1">
    <source>
        <dbReference type="Pfam" id="PF01814"/>
    </source>
</evidence>
<comment type="caution">
    <text evidence="2">The sequence shown here is derived from an EMBL/GenBank/DDBJ whole genome shotgun (WGS) entry which is preliminary data.</text>
</comment>
<dbReference type="Proteomes" id="UP001596174">
    <property type="component" value="Unassembled WGS sequence"/>
</dbReference>
<protein>
    <submittedName>
        <fullName evidence="2">Hemerythrin domain-containing protein</fullName>
    </submittedName>
</protein>
<dbReference type="PANTHER" id="PTHR35585">
    <property type="entry name" value="HHE DOMAIN PROTEIN (AFU_ORTHOLOGUE AFUA_4G00730)"/>
    <property type="match status" value="1"/>
</dbReference>